<reference evidence="1 2" key="1">
    <citation type="submission" date="2014-09" db="EMBL/GenBank/DDBJ databases">
        <title>Draft genome sequence of Streptomyces natalensis ATCC 27448, producer of the antifungal pimaricin.</title>
        <authorList>
            <person name="Mendes M.V."/>
            <person name="Beites T."/>
            <person name="Pires S."/>
            <person name="Santos C.L."/>
            <person name="Moradas-Ferreira P."/>
        </authorList>
    </citation>
    <scope>NUCLEOTIDE SEQUENCE [LARGE SCALE GENOMIC DNA]</scope>
    <source>
        <strain evidence="1 2">ATCC 27448</strain>
    </source>
</reference>
<dbReference type="AlphaFoldDB" id="A0A0D7CN94"/>
<sequence length="112" mass="12139">MNTTKETTPMPNIPDDINWTLINTEDWGGGLERTYRAEDIGHAGCGGDVLLVHLHDEMGAITGAHSRCAKCDEDLTEQQPIRCTRCGDEDGPFTDDDLCEPCARPVPLGGAL</sequence>
<dbReference type="PATRIC" id="fig|1240678.4.peg.3822"/>
<keyword evidence="2" id="KW-1185">Reference proteome</keyword>
<comment type="caution">
    <text evidence="1">The sequence shown here is derived from an EMBL/GenBank/DDBJ whole genome shotgun (WGS) entry which is preliminary data.</text>
</comment>
<evidence type="ECO:0000313" key="2">
    <source>
        <dbReference type="Proteomes" id="UP000032458"/>
    </source>
</evidence>
<gene>
    <name evidence="1" type="ORF">SNA_18155</name>
</gene>
<dbReference type="EMBL" id="JRKI01000026">
    <property type="protein sequence ID" value="KIZ16897.1"/>
    <property type="molecule type" value="Genomic_DNA"/>
</dbReference>
<accession>A0A0D7CN94</accession>
<evidence type="ECO:0000313" key="1">
    <source>
        <dbReference type="EMBL" id="KIZ16897.1"/>
    </source>
</evidence>
<dbReference type="Proteomes" id="UP000032458">
    <property type="component" value="Unassembled WGS sequence"/>
</dbReference>
<dbReference type="RefSeq" id="WP_030064895.1">
    <property type="nucleotide sequence ID" value="NZ_JRKI01000026.1"/>
</dbReference>
<name>A0A0D7CN94_9ACTN</name>
<proteinExistence type="predicted"/>
<protein>
    <submittedName>
        <fullName evidence="1">Uncharacterized protein</fullName>
    </submittedName>
</protein>
<organism evidence="1 2">
    <name type="scientific">Streptomyces natalensis ATCC 27448</name>
    <dbReference type="NCBI Taxonomy" id="1240678"/>
    <lineage>
        <taxon>Bacteria</taxon>
        <taxon>Bacillati</taxon>
        <taxon>Actinomycetota</taxon>
        <taxon>Actinomycetes</taxon>
        <taxon>Kitasatosporales</taxon>
        <taxon>Streptomycetaceae</taxon>
        <taxon>Streptomyces</taxon>
    </lineage>
</organism>